<reference evidence="14" key="1">
    <citation type="submission" date="2022-11" db="UniProtKB">
        <authorList>
            <consortium name="WormBaseParasite"/>
        </authorList>
    </citation>
    <scope>IDENTIFICATION</scope>
</reference>
<evidence type="ECO:0000256" key="4">
    <source>
        <dbReference type="ARBA" id="ARBA00022490"/>
    </source>
</evidence>
<dbReference type="PROSITE" id="PS50896">
    <property type="entry name" value="LISH"/>
    <property type="match status" value="1"/>
</dbReference>
<comment type="subcellular location">
    <subcellularLocation>
        <location evidence="2">Cytoplasm</location>
    </subcellularLocation>
    <subcellularLocation>
        <location evidence="1">Nucleus matrix</location>
    </subcellularLocation>
</comment>
<dbReference type="GO" id="GO:0043161">
    <property type="term" value="P:proteasome-mediated ubiquitin-dependent protein catabolic process"/>
    <property type="evidence" value="ECO:0007669"/>
    <property type="project" value="InterPro"/>
</dbReference>
<dbReference type="SMART" id="SM00668">
    <property type="entry name" value="CTLH"/>
    <property type="match status" value="1"/>
</dbReference>
<dbReference type="PROSITE" id="PS50897">
    <property type="entry name" value="CTLH"/>
    <property type="match status" value="1"/>
</dbReference>
<accession>A0A914H4G8</accession>
<dbReference type="GO" id="GO:0005737">
    <property type="term" value="C:cytoplasm"/>
    <property type="evidence" value="ECO:0007669"/>
    <property type="project" value="UniProtKB-SubCell"/>
</dbReference>
<dbReference type="InterPro" id="IPR006595">
    <property type="entry name" value="CTLH_C"/>
</dbReference>
<evidence type="ECO:0000259" key="12">
    <source>
        <dbReference type="PROSITE" id="PS51867"/>
    </source>
</evidence>
<dbReference type="InterPro" id="IPR006594">
    <property type="entry name" value="LisH"/>
</dbReference>
<evidence type="ECO:0000313" key="14">
    <source>
        <dbReference type="WBParaSite" id="Gr19_v10_g13563.t1"/>
    </source>
</evidence>
<dbReference type="WBParaSite" id="Gr19_v10_g13563.t1">
    <property type="protein sequence ID" value="Gr19_v10_g13563.t1"/>
    <property type="gene ID" value="Gr19_v10_g13563"/>
</dbReference>
<dbReference type="PROSITE" id="PS51867">
    <property type="entry name" value="ZF_RING_GID"/>
    <property type="match status" value="1"/>
</dbReference>
<evidence type="ECO:0000256" key="9">
    <source>
        <dbReference type="ARBA" id="ARBA00029678"/>
    </source>
</evidence>
<dbReference type="PANTHER" id="PTHR12170:SF2">
    <property type="entry name" value="E3 UBIQUITIN-PROTEIN TRANSFERASE MAEA"/>
    <property type="match status" value="1"/>
</dbReference>
<sequence>MSGKALTNFNELNCLEYGTLKVPYELMNKKFRATQRAIDQCNFHFQKEFSVVEQKLKDRAQPIPLSEVSECVQKLNKIVAQFKQDIELRVAGEISACEDLSRCVGHLSEANSAEETARHFFSEQRLNRFIVDHLLRTGHFASAQALADFVGLDIQAQRDVYHVAKQVEESLEQHDLGPCLCWIRDNRSRLHRIGSSLETEVRIQQCIELIKEGHTIGALKYVQIFFGSRSDIHGAQWAVNANLLHLMGLLALGKDSARSEHQPLLSDDRYQTLITLFRMENERIYKFSNKSPFSACLQAGIAVHKTPHCTKQPESRCIVCSSVFELSEGLPHTHLTNSKLFCAISSEPFDCEENRPMMLPNGFVYGEKSIRTRAVNNEFKCPRTLQVCSLEDLQRVYVF</sequence>
<dbReference type="GO" id="GO:0008270">
    <property type="term" value="F:zinc ion binding"/>
    <property type="evidence" value="ECO:0007669"/>
    <property type="project" value="UniProtKB-KW"/>
</dbReference>
<evidence type="ECO:0000256" key="8">
    <source>
        <dbReference type="ARBA" id="ARBA00023057"/>
    </source>
</evidence>
<evidence type="ECO:0000256" key="6">
    <source>
        <dbReference type="ARBA" id="ARBA00022771"/>
    </source>
</evidence>
<feature type="zinc finger region" description="RING-Gid-type" evidence="10">
    <location>
        <begin position="342"/>
        <end position="384"/>
    </location>
</feature>
<feature type="domain" description="CTLH" evidence="11">
    <location>
        <begin position="164"/>
        <end position="217"/>
    </location>
</feature>
<evidence type="ECO:0000256" key="5">
    <source>
        <dbReference type="ARBA" id="ARBA00022723"/>
    </source>
</evidence>
<evidence type="ECO:0000256" key="2">
    <source>
        <dbReference type="ARBA" id="ARBA00004496"/>
    </source>
</evidence>
<dbReference type="GO" id="GO:0016363">
    <property type="term" value="C:nuclear matrix"/>
    <property type="evidence" value="ECO:0007669"/>
    <property type="project" value="UniProtKB-SubCell"/>
</dbReference>
<evidence type="ECO:0000259" key="11">
    <source>
        <dbReference type="PROSITE" id="PS50897"/>
    </source>
</evidence>
<dbReference type="GO" id="GO:0061630">
    <property type="term" value="F:ubiquitin protein ligase activity"/>
    <property type="evidence" value="ECO:0007669"/>
    <property type="project" value="InterPro"/>
</dbReference>
<evidence type="ECO:0000256" key="1">
    <source>
        <dbReference type="ARBA" id="ARBA00004109"/>
    </source>
</evidence>
<proteinExistence type="predicted"/>
<evidence type="ECO:0000256" key="7">
    <source>
        <dbReference type="ARBA" id="ARBA00022833"/>
    </source>
</evidence>
<feature type="domain" description="RING-Gid-type" evidence="12">
    <location>
        <begin position="342"/>
        <end position="384"/>
    </location>
</feature>
<dbReference type="InterPro" id="IPR024964">
    <property type="entry name" value="CTLH/CRA"/>
</dbReference>
<evidence type="ECO:0000256" key="3">
    <source>
        <dbReference type="ARBA" id="ARBA00014384"/>
    </source>
</evidence>
<dbReference type="CDD" id="cd16659">
    <property type="entry name" value="RING-Ubox_Emp"/>
    <property type="match status" value="1"/>
</dbReference>
<dbReference type="InterPro" id="IPR045098">
    <property type="entry name" value="Fyv10_fam"/>
</dbReference>
<keyword evidence="7" id="KW-0862">Zinc</keyword>
<keyword evidence="5" id="KW-0479">Metal-binding</keyword>
<organism evidence="13 14">
    <name type="scientific">Globodera rostochiensis</name>
    <name type="common">Golden nematode worm</name>
    <name type="synonym">Heterodera rostochiensis</name>
    <dbReference type="NCBI Taxonomy" id="31243"/>
    <lineage>
        <taxon>Eukaryota</taxon>
        <taxon>Metazoa</taxon>
        <taxon>Ecdysozoa</taxon>
        <taxon>Nematoda</taxon>
        <taxon>Chromadorea</taxon>
        <taxon>Rhabditida</taxon>
        <taxon>Tylenchina</taxon>
        <taxon>Tylenchomorpha</taxon>
        <taxon>Tylenchoidea</taxon>
        <taxon>Heteroderidae</taxon>
        <taxon>Heteroderinae</taxon>
        <taxon>Globodera</taxon>
    </lineage>
</organism>
<dbReference type="GO" id="GO:0043249">
    <property type="term" value="P:erythrocyte maturation"/>
    <property type="evidence" value="ECO:0007669"/>
    <property type="project" value="UniProtKB-KW"/>
</dbReference>
<dbReference type="PANTHER" id="PTHR12170">
    <property type="entry name" value="MACROPHAGE ERYTHROBLAST ATTACHER-RELATED"/>
    <property type="match status" value="1"/>
</dbReference>
<name>A0A914H4G8_GLORO</name>
<dbReference type="Pfam" id="PF10607">
    <property type="entry name" value="CTLH"/>
    <property type="match status" value="1"/>
</dbReference>
<evidence type="ECO:0000313" key="13">
    <source>
        <dbReference type="Proteomes" id="UP000887572"/>
    </source>
</evidence>
<dbReference type="InterPro" id="IPR044063">
    <property type="entry name" value="ZF_RING_GID"/>
</dbReference>
<keyword evidence="4" id="KW-0963">Cytoplasm</keyword>
<keyword evidence="8" id="KW-0265">Erythrocyte maturation</keyword>
<dbReference type="AlphaFoldDB" id="A0A914H4G8"/>
<keyword evidence="6 10" id="KW-0863">Zinc-finger</keyword>
<protein>
    <recommendedName>
        <fullName evidence="3">E3 ubiquitin-protein transferase MAEA</fullName>
    </recommendedName>
    <alternativeName>
        <fullName evidence="9">Macrophage erythroblast attacher</fullName>
    </alternativeName>
</protein>
<dbReference type="SUPFAM" id="SSF57850">
    <property type="entry name" value="RING/U-box"/>
    <property type="match status" value="1"/>
</dbReference>
<keyword evidence="13" id="KW-1185">Reference proteome</keyword>
<dbReference type="Proteomes" id="UP000887572">
    <property type="component" value="Unplaced"/>
</dbReference>
<dbReference type="GO" id="GO:0034657">
    <property type="term" value="C:GID complex"/>
    <property type="evidence" value="ECO:0007669"/>
    <property type="project" value="TreeGrafter"/>
</dbReference>
<evidence type="ECO:0000256" key="10">
    <source>
        <dbReference type="PROSITE-ProRule" id="PRU01215"/>
    </source>
</evidence>